<dbReference type="PANTHER" id="PTHR19959">
    <property type="entry name" value="KINESIN LIGHT CHAIN"/>
    <property type="match status" value="1"/>
</dbReference>
<protein>
    <submittedName>
        <fullName evidence="2">CHAT domain-containing protein</fullName>
    </submittedName>
</protein>
<gene>
    <name evidence="2" type="ORF">BDZ94DRAFT_1210141</name>
</gene>
<organism evidence="2 3">
    <name type="scientific">Collybia nuda</name>
    <dbReference type="NCBI Taxonomy" id="64659"/>
    <lineage>
        <taxon>Eukaryota</taxon>
        <taxon>Fungi</taxon>
        <taxon>Dikarya</taxon>
        <taxon>Basidiomycota</taxon>
        <taxon>Agaricomycotina</taxon>
        <taxon>Agaricomycetes</taxon>
        <taxon>Agaricomycetidae</taxon>
        <taxon>Agaricales</taxon>
        <taxon>Tricholomatineae</taxon>
        <taxon>Clitocybaceae</taxon>
        <taxon>Collybia</taxon>
    </lineage>
</organism>
<feature type="domain" description="CHAT" evidence="1">
    <location>
        <begin position="1079"/>
        <end position="1321"/>
    </location>
</feature>
<proteinExistence type="predicted"/>
<dbReference type="OrthoDB" id="9991317at2759"/>
<dbReference type="Proteomes" id="UP000807353">
    <property type="component" value="Unassembled WGS sequence"/>
</dbReference>
<evidence type="ECO:0000259" key="1">
    <source>
        <dbReference type="Pfam" id="PF12770"/>
    </source>
</evidence>
<dbReference type="Pfam" id="PF12770">
    <property type="entry name" value="CHAT"/>
    <property type="match status" value="1"/>
</dbReference>
<reference evidence="2" key="1">
    <citation type="submission" date="2020-11" db="EMBL/GenBank/DDBJ databases">
        <authorList>
            <consortium name="DOE Joint Genome Institute"/>
            <person name="Ahrendt S."/>
            <person name="Riley R."/>
            <person name="Andreopoulos W."/>
            <person name="Labutti K."/>
            <person name="Pangilinan J."/>
            <person name="Ruiz-Duenas F.J."/>
            <person name="Barrasa J.M."/>
            <person name="Sanchez-Garcia M."/>
            <person name="Camarero S."/>
            <person name="Miyauchi S."/>
            <person name="Serrano A."/>
            <person name="Linde D."/>
            <person name="Babiker R."/>
            <person name="Drula E."/>
            <person name="Ayuso-Fernandez I."/>
            <person name="Pacheco R."/>
            <person name="Padilla G."/>
            <person name="Ferreira P."/>
            <person name="Barriuso J."/>
            <person name="Kellner H."/>
            <person name="Castanera R."/>
            <person name="Alfaro M."/>
            <person name="Ramirez L."/>
            <person name="Pisabarro A.G."/>
            <person name="Kuo A."/>
            <person name="Tritt A."/>
            <person name="Lipzen A."/>
            <person name="He G."/>
            <person name="Yan M."/>
            <person name="Ng V."/>
            <person name="Cullen D."/>
            <person name="Martin F."/>
            <person name="Rosso M.-N."/>
            <person name="Henrissat B."/>
            <person name="Hibbett D."/>
            <person name="Martinez A.T."/>
            <person name="Grigoriev I.V."/>
        </authorList>
    </citation>
    <scope>NUCLEOTIDE SEQUENCE</scope>
    <source>
        <strain evidence="2">CBS 247.69</strain>
    </source>
</reference>
<dbReference type="InterPro" id="IPR024983">
    <property type="entry name" value="CHAT_dom"/>
</dbReference>
<sequence length="1358" mass="152593">MTLSLDSKDLWNRLARQHGSWVNEVDLSSADAGVQLIEAAALNVILFAAIEKQLSVNSAHPSYFQFQEALGHLYSQRFDMIRGIDDARVCIHHWDMALTKPLSERGTESTNIYHNLGRVYRQIFLAEGNLIDLKQALMLNRAAVQGTPLGHPSLGAYQQGLATSHSDAYERLGDKADLILSVMFDRAAVEATFVGDPELPIRLQGLAVSYTNRYYEDGSIEDLALSLHYKKAALMTTPPHHHNLPDLQRSLAVSYTMQYERLGHMEDFEVALSYSQEAVKGTSLGHPDLAERQRSLAVLHGQRYHRLGNINDLEVSLLCYKAAVESLPDGHHNLPKFQQSLAVGYTDSYEAKGDIEDLAAALKYDKAALDGTPADHADLSFRQHGLAMTYLTYYQNLGDLHDLRCSLEYGEAAIKSTPPGNETLHSQHLQSLAAAYTASYQRLGNLNDLEVALSYKKKAMEQLPSDHPDLPMYQQSLSVSYTDRYERLDDIEDLELALKYDQAAVNNTPYDHPELPSRKLNLASTLGQKYQRLGNLNDLEMSIQYTKEALEHMHSNYMDLPKCQQELAVLYMLHYQRLGGLTDLEFALKYASAAVEGTPSDHPMSLAYQESLAISYSSRYQHLGDLADLETSLKLKENILQNTPSDHTNLPYCHQLLALSYLEYYKRSKNPKDLESSVMHNKLAVEGTAEDHPDLPEYQEGLALSLTARYREFGKLEDLQDALMYDLKALATTPSNHPDLPGRHHNLAVSYTDRFVKLQEIADLEAALEHDTAAVNGASEDYPGYATYCQNLSVSYVNYYERWSDVEYLYCALYYAHKSIDSLAASPSSKWEAALSMAEWTRTYNLPQIVRAYSAAFSVLPELLWIGTSLPTRYSQLIYYDISKATSLGVAAAIQYDEFETAVEFLEQGLSITHKQSLELHDEHTQLYKRYPSEALRLKELSMQLNQIQLLSWQKETINKQLDYFHISVERQKLIKKIQSYPEFHNLFSPPTYEKLVSCSKNGPVIILNWASSKGDAIIIFEKSLKHVPLYNVSKEELKQQLHNLKVALNACHIQIRNDKNRFGQPAKPPVPQQLFQNLLFWLWKTIVQPVFLVLNKIGVASGRIWWCPSGAFIGLPIHAAAPLGHSFIQSYTYTLDALIKAQESSIRMISSNDSEIMTAIGVTDIPGEPHLGLPLVKEEVVRVASACKDSNCKVQMILDSEATIKSTLNALTNSTWLHLACHGYQDPTDPLKSYLHLVDGKLELKQIIDTHLCSSAKMVFLSACQTAMGDKNLINEAMHLSGAFIAAGFQGAIGTLWNMADADGPMVAEVVYQHIFNSQTKTHNVMLAAEGLKIAIEKLQRQGAPFERWMPYIHVGL</sequence>
<comment type="caution">
    <text evidence="2">The sequence shown here is derived from an EMBL/GenBank/DDBJ whole genome shotgun (WGS) entry which is preliminary data.</text>
</comment>
<keyword evidence="3" id="KW-1185">Reference proteome</keyword>
<evidence type="ECO:0000313" key="2">
    <source>
        <dbReference type="EMBL" id="KAF9467760.1"/>
    </source>
</evidence>
<evidence type="ECO:0000313" key="3">
    <source>
        <dbReference type="Proteomes" id="UP000807353"/>
    </source>
</evidence>
<name>A0A9P5YFK3_9AGAR</name>
<accession>A0A9P5YFK3</accession>
<dbReference type="EMBL" id="MU150235">
    <property type="protein sequence ID" value="KAF9467760.1"/>
    <property type="molecule type" value="Genomic_DNA"/>
</dbReference>
<dbReference type="PANTHER" id="PTHR19959:SF119">
    <property type="entry name" value="FUNGAL LIPASE-LIKE DOMAIN-CONTAINING PROTEIN"/>
    <property type="match status" value="1"/>
</dbReference>